<reference evidence="1 2" key="1">
    <citation type="submission" date="2024-09" db="EMBL/GenBank/DDBJ databases">
        <title>T2T genomes of carrot and Alternaria dauci and their utility for understanding host-pathogen interaction during carrot leaf blight disease.</title>
        <authorList>
            <person name="Liu W."/>
            <person name="Xu S."/>
            <person name="Ou C."/>
            <person name="Liu X."/>
            <person name="Zhuang F."/>
            <person name="Deng X.W."/>
        </authorList>
    </citation>
    <scope>NUCLEOTIDE SEQUENCE [LARGE SCALE GENOMIC DNA]</scope>
    <source>
        <strain evidence="1 2">A2016</strain>
    </source>
</reference>
<dbReference type="GeneID" id="96086339"/>
<dbReference type="EMBL" id="JBHGVX010000005">
    <property type="protein sequence ID" value="KAL1795793.1"/>
    <property type="molecule type" value="Genomic_DNA"/>
</dbReference>
<comment type="caution">
    <text evidence="1">The sequence shown here is derived from an EMBL/GenBank/DDBJ whole genome shotgun (WGS) entry which is preliminary data.</text>
</comment>
<name>A0ABR3UIE7_9PLEO</name>
<dbReference type="PANTHER" id="PTHR38797:SF4">
    <property type="entry name" value="NUCLEAR PORE COMPLEX PROTEIN NUP85"/>
    <property type="match status" value="1"/>
</dbReference>
<evidence type="ECO:0000313" key="2">
    <source>
        <dbReference type="Proteomes" id="UP001578633"/>
    </source>
</evidence>
<gene>
    <name evidence="1" type="ORF">ACET3X_006017</name>
</gene>
<sequence length="318" mass="35898">MTISPEEQRQAREQKEEAREREIVNAITNVQDEATQIDIIMKNRRCFAPALDGNGKFYPIVQDYMRSDAKAQDVAKKLLGPINDAILQNRKDLNFGDLWISIIHSAKRLPFRDTVGLDKLVILMKAIKSSSPPPTAKDPDVYVCLRGFGWDARETMNDSPGCGSGYLLPEVHAYANMLYFYALLTVEQVSNFWIYCIWEMRSALETPYEDDALHRAHHPGTAIQKYNATIPSAAVWILAAGRQVYEREYDLTPKRATQGNPGSGGPLWEGKAEFSKKRWGLWKKRFEELAELDGLTEEVKGIAKETAGIMNRIDGGSK</sequence>
<dbReference type="Pfam" id="PF12311">
    <property type="entry name" value="DUF3632"/>
    <property type="match status" value="1"/>
</dbReference>
<dbReference type="PANTHER" id="PTHR38797">
    <property type="entry name" value="NUCLEAR PORE COMPLEX PROTEIN NUP85-RELATED"/>
    <property type="match status" value="1"/>
</dbReference>
<protein>
    <submittedName>
        <fullName evidence="1">Uncharacterized protein</fullName>
    </submittedName>
</protein>
<dbReference type="InterPro" id="IPR022085">
    <property type="entry name" value="OpdG"/>
</dbReference>
<keyword evidence="2" id="KW-1185">Reference proteome</keyword>
<evidence type="ECO:0000313" key="1">
    <source>
        <dbReference type="EMBL" id="KAL1795793.1"/>
    </source>
</evidence>
<accession>A0ABR3UIE7</accession>
<dbReference type="RefSeq" id="XP_069306377.1">
    <property type="nucleotide sequence ID" value="XM_069452183.1"/>
</dbReference>
<organism evidence="1 2">
    <name type="scientific">Alternaria dauci</name>
    <dbReference type="NCBI Taxonomy" id="48095"/>
    <lineage>
        <taxon>Eukaryota</taxon>
        <taxon>Fungi</taxon>
        <taxon>Dikarya</taxon>
        <taxon>Ascomycota</taxon>
        <taxon>Pezizomycotina</taxon>
        <taxon>Dothideomycetes</taxon>
        <taxon>Pleosporomycetidae</taxon>
        <taxon>Pleosporales</taxon>
        <taxon>Pleosporineae</taxon>
        <taxon>Pleosporaceae</taxon>
        <taxon>Alternaria</taxon>
        <taxon>Alternaria sect. Porri</taxon>
    </lineage>
</organism>
<proteinExistence type="predicted"/>
<dbReference type="InterPro" id="IPR053204">
    <property type="entry name" value="Oxopyrrolidines_Biosynth-assoc"/>
</dbReference>
<dbReference type="Proteomes" id="UP001578633">
    <property type="component" value="Chromosome 5"/>
</dbReference>